<geneLocation type="plasmid" evidence="1 2">
    <name>pCM2</name>
</geneLocation>
<keyword evidence="1" id="KW-0614">Plasmid</keyword>
<proteinExistence type="predicted"/>
<organism evidence="1 2">
    <name type="scientific">Clavibacter michiganensis subsp. michiganensis (strain NCPPB 382)</name>
    <dbReference type="NCBI Taxonomy" id="443906"/>
    <lineage>
        <taxon>Bacteria</taxon>
        <taxon>Bacillati</taxon>
        <taxon>Actinomycetota</taxon>
        <taxon>Actinomycetes</taxon>
        <taxon>Micrococcales</taxon>
        <taxon>Microbacteriaceae</taxon>
        <taxon>Clavibacter</taxon>
    </lineage>
</organism>
<dbReference type="HOGENOM" id="CLU_2328700_0_0_11"/>
<dbReference type="EMBL" id="AM711866">
    <property type="protein sequence ID" value="CAM98512.1"/>
    <property type="molecule type" value="Genomic_DNA"/>
</dbReference>
<name>A5CLP2_CLAM3</name>
<dbReference type="KEGG" id="cmi:pCM2_0031"/>
<evidence type="ECO:0000313" key="2">
    <source>
        <dbReference type="Proteomes" id="UP000001564"/>
    </source>
</evidence>
<protein>
    <submittedName>
        <fullName evidence="1">Uncharacterized protein</fullName>
    </submittedName>
</protein>
<keyword evidence="2" id="KW-1185">Reference proteome</keyword>
<gene>
    <name evidence="1" type="ordered locus">pCM2_0031</name>
</gene>
<evidence type="ECO:0000313" key="1">
    <source>
        <dbReference type="EMBL" id="CAM98512.1"/>
    </source>
</evidence>
<dbReference type="Proteomes" id="UP000001564">
    <property type="component" value="Plasmid pCM2"/>
</dbReference>
<reference evidence="1 2" key="1">
    <citation type="journal article" date="2008" name="J. Bacteriol.">
        <title>The genome sequence of the tomato-pathogenic actinomycete Clavibacter michiganensis subsp. michiganensis NCPPB382 reveals a large island involved in pathogenicity.</title>
        <authorList>
            <person name="Gartemann K.H."/>
            <person name="Abt B."/>
            <person name="Bekel T."/>
            <person name="Burger A."/>
            <person name="Engemann J."/>
            <person name="Flugel M."/>
            <person name="Gaigalat L."/>
            <person name="Goesmann A."/>
            <person name="Grafen I."/>
            <person name="Kalinowski J."/>
            <person name="Kaup O."/>
            <person name="Kirchner O."/>
            <person name="Krause L."/>
            <person name="Linke B."/>
            <person name="McHardy A."/>
            <person name="Meyer F."/>
            <person name="Pohle S."/>
            <person name="Ruckert C."/>
            <person name="Schneiker S."/>
            <person name="Zellermann E.M."/>
            <person name="Puhler A."/>
            <person name="Eichenlaub R."/>
            <person name="Kaiser O."/>
            <person name="Bartels D."/>
        </authorList>
    </citation>
    <scope>NUCLEOTIDE SEQUENCE [LARGE SCALE GENOMIC DNA]</scope>
    <source>
        <strain evidence="1 2">NCPPB 382</strain>
        <plasmid evidence="1">pCM2</plasmid>
    </source>
</reference>
<dbReference type="AlphaFoldDB" id="A5CLP2"/>
<sequence>MRVRATTRAGARRGSGGLLRLSDVCDGQLLASGSVDRQGRQVGHLNIARDESCEVVAHRLVAEIVNTPARGSNDTRVRSRDEQLPGTLTDLWHDAIIP</sequence>
<accession>A5CLP2</accession>